<feature type="transmembrane region" description="Helical" evidence="1">
    <location>
        <begin position="160"/>
        <end position="182"/>
    </location>
</feature>
<keyword evidence="1" id="KW-0812">Transmembrane</keyword>
<feature type="transmembrane region" description="Helical" evidence="1">
    <location>
        <begin position="79"/>
        <end position="100"/>
    </location>
</feature>
<keyword evidence="3" id="KW-1185">Reference proteome</keyword>
<dbReference type="Proteomes" id="UP001232148">
    <property type="component" value="Unassembled WGS sequence"/>
</dbReference>
<keyword evidence="1" id="KW-1133">Transmembrane helix</keyword>
<proteinExistence type="predicted"/>
<dbReference type="EMBL" id="MU843056">
    <property type="protein sequence ID" value="KAK2022174.1"/>
    <property type="molecule type" value="Genomic_DNA"/>
</dbReference>
<reference evidence="2" key="1">
    <citation type="submission" date="2021-06" db="EMBL/GenBank/DDBJ databases">
        <title>Comparative genomics, transcriptomics and evolutionary studies reveal genomic signatures of adaptation to plant cell wall in hemibiotrophic fungi.</title>
        <authorList>
            <consortium name="DOE Joint Genome Institute"/>
            <person name="Baroncelli R."/>
            <person name="Diaz J.F."/>
            <person name="Benocci T."/>
            <person name="Peng M."/>
            <person name="Battaglia E."/>
            <person name="Haridas S."/>
            <person name="Andreopoulos W."/>
            <person name="Labutti K."/>
            <person name="Pangilinan J."/>
            <person name="Floch G.L."/>
            <person name="Makela M.R."/>
            <person name="Henrissat B."/>
            <person name="Grigoriev I.V."/>
            <person name="Crouch J.A."/>
            <person name="De Vries R.P."/>
            <person name="Sukno S.A."/>
            <person name="Thon M.R."/>
        </authorList>
    </citation>
    <scope>NUCLEOTIDE SEQUENCE</scope>
    <source>
        <strain evidence="2">MAFF235873</strain>
    </source>
</reference>
<name>A0AAD9H696_9PEZI</name>
<comment type="caution">
    <text evidence="2">The sequence shown here is derived from an EMBL/GenBank/DDBJ whole genome shotgun (WGS) entry which is preliminary data.</text>
</comment>
<gene>
    <name evidence="2" type="ORF">LX32DRAFT_668189</name>
</gene>
<accession>A0AAD9H696</accession>
<evidence type="ECO:0000313" key="3">
    <source>
        <dbReference type="Proteomes" id="UP001232148"/>
    </source>
</evidence>
<protein>
    <submittedName>
        <fullName evidence="2">Uncharacterized protein</fullName>
    </submittedName>
</protein>
<sequence>MDAIPIYHDIAAVPASVVHHHGDFLTAVPSHRSMHRATLLLRAASLFAASAILGLVSFAQQRDGAGGAGDDLALGSLTYGTPTAVFAWVWSAVDVAALLGRARGPPRKPPRFGWGRPGSHVAAHLLVWAPTTAFIGLLLADWWAYARSPGWALHRLNLTAGLIFSMFVLMTVHFSLFVLACVEVDKNRRQYSDVIYLPRGGGGGGPPETVPVPPTTPWELFSPRRLTLSYFANHYVRFVPGADGTVTVARDYSSRQARF</sequence>
<keyword evidence="1" id="KW-0472">Membrane</keyword>
<organism evidence="2 3">
    <name type="scientific">Colletotrichum zoysiae</name>
    <dbReference type="NCBI Taxonomy" id="1216348"/>
    <lineage>
        <taxon>Eukaryota</taxon>
        <taxon>Fungi</taxon>
        <taxon>Dikarya</taxon>
        <taxon>Ascomycota</taxon>
        <taxon>Pezizomycotina</taxon>
        <taxon>Sordariomycetes</taxon>
        <taxon>Hypocreomycetidae</taxon>
        <taxon>Glomerellales</taxon>
        <taxon>Glomerellaceae</taxon>
        <taxon>Colletotrichum</taxon>
        <taxon>Colletotrichum graminicola species complex</taxon>
    </lineage>
</organism>
<dbReference type="AlphaFoldDB" id="A0AAD9H696"/>
<feature type="transmembrane region" description="Helical" evidence="1">
    <location>
        <begin position="121"/>
        <end position="140"/>
    </location>
</feature>
<feature type="transmembrane region" description="Helical" evidence="1">
    <location>
        <begin position="39"/>
        <end position="59"/>
    </location>
</feature>
<evidence type="ECO:0000313" key="2">
    <source>
        <dbReference type="EMBL" id="KAK2022174.1"/>
    </source>
</evidence>
<evidence type="ECO:0000256" key="1">
    <source>
        <dbReference type="SAM" id="Phobius"/>
    </source>
</evidence>